<dbReference type="Proteomes" id="UP001501822">
    <property type="component" value="Unassembled WGS sequence"/>
</dbReference>
<comment type="caution">
    <text evidence="5">The sequence shown here is derived from an EMBL/GenBank/DDBJ whole genome shotgun (WGS) entry which is preliminary data.</text>
</comment>
<protein>
    <submittedName>
        <fullName evidence="5">4-hydroxy-2-oxoheptanedioate aldolase</fullName>
    </submittedName>
</protein>
<dbReference type="InterPro" id="IPR040442">
    <property type="entry name" value="Pyrv_kinase-like_dom_sf"/>
</dbReference>
<evidence type="ECO:0000313" key="6">
    <source>
        <dbReference type="Proteomes" id="UP001501822"/>
    </source>
</evidence>
<evidence type="ECO:0000256" key="1">
    <source>
        <dbReference type="ARBA" id="ARBA00005568"/>
    </source>
</evidence>
<keyword evidence="2" id="KW-0479">Metal-binding</keyword>
<keyword evidence="3" id="KW-0456">Lyase</keyword>
<evidence type="ECO:0000256" key="2">
    <source>
        <dbReference type="ARBA" id="ARBA00022723"/>
    </source>
</evidence>
<gene>
    <name evidence="5" type="primary">hpaI</name>
    <name evidence="5" type="ORF">GCM10010151_44580</name>
</gene>
<evidence type="ECO:0000259" key="4">
    <source>
        <dbReference type="Pfam" id="PF03328"/>
    </source>
</evidence>
<sequence length="262" mass="26870">MADVTTRAETTHSTLRHRMRSGAPLLVSLQSIPDPAITTILGWSGFDAVILDGEHGPFTLESLRHCLDAVSTTPAEAVVRVRSAEAGLIKQVLELGAAGILAPSISTADEAAALVSACKYPPLGMRGTGTGRAARYGLASRSYRATANDEVVVLAMIETKAGVANAKEIATVEGLDGIFLGPHDLAAELGVDDHDPVITDATRTVVGHGRGAGIAVGSFVPPADVRAAAEAGMTLMMSYTDFAGLAQSSHGAFLQAAEGVAS</sequence>
<reference evidence="6" key="1">
    <citation type="journal article" date="2019" name="Int. J. Syst. Evol. Microbiol.">
        <title>The Global Catalogue of Microorganisms (GCM) 10K type strain sequencing project: providing services to taxonomists for standard genome sequencing and annotation.</title>
        <authorList>
            <consortium name="The Broad Institute Genomics Platform"/>
            <consortium name="The Broad Institute Genome Sequencing Center for Infectious Disease"/>
            <person name="Wu L."/>
            <person name="Ma J."/>
        </authorList>
    </citation>
    <scope>NUCLEOTIDE SEQUENCE [LARGE SCALE GENOMIC DNA]</scope>
    <source>
        <strain evidence="6">JCM 3146</strain>
    </source>
</reference>
<evidence type="ECO:0000256" key="3">
    <source>
        <dbReference type="ARBA" id="ARBA00023239"/>
    </source>
</evidence>
<proteinExistence type="inferred from homology"/>
<dbReference type="InterPro" id="IPR050251">
    <property type="entry name" value="HpcH-HpaI_aldolase"/>
</dbReference>
<dbReference type="PANTHER" id="PTHR30502:SF0">
    <property type="entry name" value="PHOSPHOENOLPYRUVATE CARBOXYLASE FAMILY PROTEIN"/>
    <property type="match status" value="1"/>
</dbReference>
<accession>A0ABP3GR55</accession>
<dbReference type="SUPFAM" id="SSF51621">
    <property type="entry name" value="Phosphoenolpyruvate/pyruvate domain"/>
    <property type="match status" value="1"/>
</dbReference>
<organism evidence="5 6">
    <name type="scientific">Actinoallomurus spadix</name>
    <dbReference type="NCBI Taxonomy" id="79912"/>
    <lineage>
        <taxon>Bacteria</taxon>
        <taxon>Bacillati</taxon>
        <taxon>Actinomycetota</taxon>
        <taxon>Actinomycetes</taxon>
        <taxon>Streptosporangiales</taxon>
        <taxon>Thermomonosporaceae</taxon>
        <taxon>Actinoallomurus</taxon>
    </lineage>
</organism>
<dbReference type="PANTHER" id="PTHR30502">
    <property type="entry name" value="2-KETO-3-DEOXY-L-RHAMNONATE ALDOLASE"/>
    <property type="match status" value="1"/>
</dbReference>
<keyword evidence="6" id="KW-1185">Reference proteome</keyword>
<name>A0ABP3GR55_9ACTN</name>
<dbReference type="EMBL" id="BAAABM010000041">
    <property type="protein sequence ID" value="GAA0349951.1"/>
    <property type="molecule type" value="Genomic_DNA"/>
</dbReference>
<dbReference type="Pfam" id="PF03328">
    <property type="entry name" value="HpcH_HpaI"/>
    <property type="match status" value="1"/>
</dbReference>
<dbReference type="InterPro" id="IPR005000">
    <property type="entry name" value="Aldolase/citrate-lyase_domain"/>
</dbReference>
<dbReference type="RefSeq" id="WP_252807641.1">
    <property type="nucleotide sequence ID" value="NZ_BAAABM010000041.1"/>
</dbReference>
<evidence type="ECO:0000313" key="5">
    <source>
        <dbReference type="EMBL" id="GAA0349951.1"/>
    </source>
</evidence>
<comment type="similarity">
    <text evidence="1">Belongs to the HpcH/HpaI aldolase family.</text>
</comment>
<feature type="domain" description="HpcH/HpaI aldolase/citrate lyase" evidence="4">
    <location>
        <begin position="34"/>
        <end position="224"/>
    </location>
</feature>
<dbReference type="InterPro" id="IPR015813">
    <property type="entry name" value="Pyrv/PenolPyrv_kinase-like_dom"/>
</dbReference>
<dbReference type="Gene3D" id="3.20.20.60">
    <property type="entry name" value="Phosphoenolpyruvate-binding domains"/>
    <property type="match status" value="1"/>
</dbReference>